<name>A0A1F6NKI2_9BACT</name>
<protein>
    <submittedName>
        <fullName evidence="1">Uncharacterized protein</fullName>
    </submittedName>
</protein>
<gene>
    <name evidence="1" type="ORF">A2261_00775</name>
</gene>
<sequence length="163" mass="18669">MLSKKMTKIGQEEVVVAYEKAVNAKYPPENGEIIQIETVVFTTATGDSGILIKSPDKFFEPNWFRMKDASVPTAYRALNILLRMPKISLHPEFKEWVEAAFYAATVNSTSKMPVMAAEKIKAVIGDDVYERIMHTPMPEDIFLAEYERPGTTMVWDKRHTQHW</sequence>
<evidence type="ECO:0000313" key="2">
    <source>
        <dbReference type="Proteomes" id="UP000177803"/>
    </source>
</evidence>
<evidence type="ECO:0000313" key="1">
    <source>
        <dbReference type="EMBL" id="OGH84422.1"/>
    </source>
</evidence>
<dbReference type="EMBL" id="MFQR01000022">
    <property type="protein sequence ID" value="OGH84422.1"/>
    <property type="molecule type" value="Genomic_DNA"/>
</dbReference>
<dbReference type="AlphaFoldDB" id="A0A1F6NKI2"/>
<dbReference type="Proteomes" id="UP000177803">
    <property type="component" value="Unassembled WGS sequence"/>
</dbReference>
<organism evidence="1 2">
    <name type="scientific">Candidatus Magasanikbacteria bacterium RIFOXYA2_FULL_44_8</name>
    <dbReference type="NCBI Taxonomy" id="1798696"/>
    <lineage>
        <taxon>Bacteria</taxon>
        <taxon>Candidatus Magasanikiibacteriota</taxon>
    </lineage>
</organism>
<comment type="caution">
    <text evidence="1">The sequence shown here is derived from an EMBL/GenBank/DDBJ whole genome shotgun (WGS) entry which is preliminary data.</text>
</comment>
<accession>A0A1F6NKI2</accession>
<reference evidence="1 2" key="1">
    <citation type="journal article" date="2016" name="Nat. Commun.">
        <title>Thousands of microbial genomes shed light on interconnected biogeochemical processes in an aquifer system.</title>
        <authorList>
            <person name="Anantharaman K."/>
            <person name="Brown C.T."/>
            <person name="Hug L.A."/>
            <person name="Sharon I."/>
            <person name="Castelle C.J."/>
            <person name="Probst A.J."/>
            <person name="Thomas B.C."/>
            <person name="Singh A."/>
            <person name="Wilkins M.J."/>
            <person name="Karaoz U."/>
            <person name="Brodie E.L."/>
            <person name="Williams K.H."/>
            <person name="Hubbard S.S."/>
            <person name="Banfield J.F."/>
        </authorList>
    </citation>
    <scope>NUCLEOTIDE SEQUENCE [LARGE SCALE GENOMIC DNA]</scope>
</reference>
<proteinExistence type="predicted"/>